<evidence type="ECO:0000313" key="19">
    <source>
        <dbReference type="Proteomes" id="UP000295525"/>
    </source>
</evidence>
<name>A0A4R3MBE5_9BURK</name>
<dbReference type="CDD" id="cd07182">
    <property type="entry name" value="RNase_HII_bacteria_HII_like"/>
    <property type="match status" value="1"/>
</dbReference>
<dbReference type="NCBIfam" id="NF000595">
    <property type="entry name" value="PRK00015.1-3"/>
    <property type="match status" value="1"/>
</dbReference>
<evidence type="ECO:0000256" key="12">
    <source>
        <dbReference type="ARBA" id="ARBA00022801"/>
    </source>
</evidence>
<keyword evidence="19" id="KW-1185">Reference proteome</keyword>
<evidence type="ECO:0000256" key="4">
    <source>
        <dbReference type="ARBA" id="ARBA00004496"/>
    </source>
</evidence>
<evidence type="ECO:0000259" key="17">
    <source>
        <dbReference type="PROSITE" id="PS51975"/>
    </source>
</evidence>
<comment type="catalytic activity">
    <reaction evidence="1 14 15 16">
        <text>Endonucleolytic cleavage to 5'-phosphomonoester.</text>
        <dbReference type="EC" id="3.1.26.4"/>
    </reaction>
</comment>
<comment type="similarity">
    <text evidence="5 14 16">Belongs to the RNase HII family.</text>
</comment>
<dbReference type="FunFam" id="3.30.420.10:FF:000006">
    <property type="entry name" value="Ribonuclease HII"/>
    <property type="match status" value="1"/>
</dbReference>
<keyword evidence="13 14" id="KW-0464">Manganese</keyword>
<evidence type="ECO:0000256" key="2">
    <source>
        <dbReference type="ARBA" id="ARBA00001946"/>
    </source>
</evidence>
<comment type="caution">
    <text evidence="18">The sequence shown here is derived from an EMBL/GenBank/DDBJ whole genome shotgun (WGS) entry which is preliminary data.</text>
</comment>
<dbReference type="Proteomes" id="UP000295525">
    <property type="component" value="Unassembled WGS sequence"/>
</dbReference>
<evidence type="ECO:0000256" key="14">
    <source>
        <dbReference type="HAMAP-Rule" id="MF_00052"/>
    </source>
</evidence>
<organism evidence="18 19">
    <name type="scientific">Paralcaligenes ureilyticus</name>
    <dbReference type="NCBI Taxonomy" id="627131"/>
    <lineage>
        <taxon>Bacteria</taxon>
        <taxon>Pseudomonadati</taxon>
        <taxon>Pseudomonadota</taxon>
        <taxon>Betaproteobacteria</taxon>
        <taxon>Burkholderiales</taxon>
        <taxon>Alcaligenaceae</taxon>
        <taxon>Paralcaligenes</taxon>
    </lineage>
</organism>
<keyword evidence="8 14" id="KW-0963">Cytoplasm</keyword>
<evidence type="ECO:0000256" key="3">
    <source>
        <dbReference type="ARBA" id="ARBA00004065"/>
    </source>
</evidence>
<dbReference type="GO" id="GO:0004523">
    <property type="term" value="F:RNA-DNA hybrid ribonuclease activity"/>
    <property type="evidence" value="ECO:0007669"/>
    <property type="project" value="UniProtKB-UniRule"/>
</dbReference>
<sequence length="199" mass="21502">MVQDDLFGYPDVTCLAGIDEAGRGPLAGPVFAAAVILHPMRPIEGLADSKTLSANRREQLAALIRERAQAWCIACASVEEIDALNILQATLLAMRRACAGLAIRPDHVLVDGNQLPKGLPCPAQAIVKGDARVAEISAASILAKTARDADCLVLHRCYPDYGFDRHKGYGTALHLERLRLHGPCAAHRRSFAPVKRFFS</sequence>
<dbReference type="GO" id="GO:0006298">
    <property type="term" value="P:mismatch repair"/>
    <property type="evidence" value="ECO:0007669"/>
    <property type="project" value="TreeGrafter"/>
</dbReference>
<evidence type="ECO:0000256" key="1">
    <source>
        <dbReference type="ARBA" id="ARBA00000077"/>
    </source>
</evidence>
<comment type="function">
    <text evidence="3 14 16">Endonuclease that specifically degrades the RNA of RNA-DNA hybrids.</text>
</comment>
<feature type="binding site" evidence="14 15">
    <location>
        <position position="20"/>
    </location>
    <ligand>
        <name>a divalent metal cation</name>
        <dbReference type="ChEBI" id="CHEBI:60240"/>
    </ligand>
</feature>
<comment type="cofactor">
    <cofactor evidence="14 15">
        <name>Mn(2+)</name>
        <dbReference type="ChEBI" id="CHEBI:29035"/>
    </cofactor>
    <cofactor evidence="14 15">
        <name>Mg(2+)</name>
        <dbReference type="ChEBI" id="CHEBI:18420"/>
    </cofactor>
    <text evidence="14 15">Manganese or magnesium. Binds 1 divalent metal ion per monomer in the absence of substrate. May bind a second metal ion after substrate binding.</text>
</comment>
<comment type="subcellular location">
    <subcellularLocation>
        <location evidence="4 14">Cytoplasm</location>
    </subcellularLocation>
</comment>
<evidence type="ECO:0000256" key="7">
    <source>
        <dbReference type="ARBA" id="ARBA00019179"/>
    </source>
</evidence>
<evidence type="ECO:0000256" key="11">
    <source>
        <dbReference type="ARBA" id="ARBA00022759"/>
    </source>
</evidence>
<dbReference type="InterPro" id="IPR022898">
    <property type="entry name" value="RNase_HII"/>
</dbReference>
<evidence type="ECO:0000313" key="18">
    <source>
        <dbReference type="EMBL" id="TCT10063.1"/>
    </source>
</evidence>
<dbReference type="Pfam" id="PF01351">
    <property type="entry name" value="RNase_HII"/>
    <property type="match status" value="1"/>
</dbReference>
<evidence type="ECO:0000256" key="16">
    <source>
        <dbReference type="RuleBase" id="RU003515"/>
    </source>
</evidence>
<keyword evidence="10 14" id="KW-0479">Metal-binding</keyword>
<dbReference type="InterPro" id="IPR024567">
    <property type="entry name" value="RNase_HII/HIII_dom"/>
</dbReference>
<feature type="binding site" evidence="14 15">
    <location>
        <position position="111"/>
    </location>
    <ligand>
        <name>a divalent metal cation</name>
        <dbReference type="ChEBI" id="CHEBI:60240"/>
    </ligand>
</feature>
<dbReference type="EMBL" id="SMAJ01000002">
    <property type="protein sequence ID" value="TCT10063.1"/>
    <property type="molecule type" value="Genomic_DNA"/>
</dbReference>
<accession>A0A4R3MBE5</accession>
<dbReference type="Gene3D" id="3.30.420.10">
    <property type="entry name" value="Ribonuclease H-like superfamily/Ribonuclease H"/>
    <property type="match status" value="1"/>
</dbReference>
<dbReference type="EC" id="3.1.26.4" evidence="6 14"/>
<dbReference type="GO" id="GO:0032299">
    <property type="term" value="C:ribonuclease H2 complex"/>
    <property type="evidence" value="ECO:0007669"/>
    <property type="project" value="TreeGrafter"/>
</dbReference>
<dbReference type="OrthoDB" id="9803420at2"/>
<evidence type="ECO:0000256" key="13">
    <source>
        <dbReference type="ARBA" id="ARBA00023211"/>
    </source>
</evidence>
<protein>
    <recommendedName>
        <fullName evidence="7 14">Ribonuclease HII</fullName>
        <shortName evidence="14">RNase HII</shortName>
        <ecNumber evidence="6 14">3.1.26.4</ecNumber>
    </recommendedName>
</protein>
<evidence type="ECO:0000256" key="6">
    <source>
        <dbReference type="ARBA" id="ARBA00012180"/>
    </source>
</evidence>
<dbReference type="GO" id="GO:0003723">
    <property type="term" value="F:RNA binding"/>
    <property type="evidence" value="ECO:0007669"/>
    <property type="project" value="UniProtKB-UniRule"/>
</dbReference>
<feature type="binding site" evidence="14 15">
    <location>
        <position position="19"/>
    </location>
    <ligand>
        <name>a divalent metal cation</name>
        <dbReference type="ChEBI" id="CHEBI:60240"/>
    </ligand>
</feature>
<dbReference type="InterPro" id="IPR012337">
    <property type="entry name" value="RNaseH-like_sf"/>
</dbReference>
<dbReference type="SUPFAM" id="SSF53098">
    <property type="entry name" value="Ribonuclease H-like"/>
    <property type="match status" value="1"/>
</dbReference>
<dbReference type="RefSeq" id="WP_132579695.1">
    <property type="nucleotide sequence ID" value="NZ_SMAJ01000002.1"/>
</dbReference>
<gene>
    <name evidence="14" type="primary">rnhB</name>
    <name evidence="18" type="ORF">EDC26_10219</name>
</gene>
<proteinExistence type="inferred from homology"/>
<evidence type="ECO:0000256" key="15">
    <source>
        <dbReference type="PROSITE-ProRule" id="PRU01319"/>
    </source>
</evidence>
<dbReference type="NCBIfam" id="NF000596">
    <property type="entry name" value="PRK00015.1-4"/>
    <property type="match status" value="1"/>
</dbReference>
<reference evidence="18 19" key="1">
    <citation type="submission" date="2019-03" db="EMBL/GenBank/DDBJ databases">
        <title>Genomic Encyclopedia of Type Strains, Phase IV (KMG-IV): sequencing the most valuable type-strain genomes for metagenomic binning, comparative biology and taxonomic classification.</title>
        <authorList>
            <person name="Goeker M."/>
        </authorList>
    </citation>
    <scope>NUCLEOTIDE SEQUENCE [LARGE SCALE GENOMIC DNA]</scope>
    <source>
        <strain evidence="18 19">DSM 24591</strain>
    </source>
</reference>
<evidence type="ECO:0000256" key="9">
    <source>
        <dbReference type="ARBA" id="ARBA00022722"/>
    </source>
</evidence>
<feature type="domain" description="RNase H type-2" evidence="17">
    <location>
        <begin position="13"/>
        <end position="199"/>
    </location>
</feature>
<keyword evidence="9 14" id="KW-0540">Nuclease</keyword>
<dbReference type="AlphaFoldDB" id="A0A4R3MBE5"/>
<dbReference type="PROSITE" id="PS51975">
    <property type="entry name" value="RNASE_H_2"/>
    <property type="match status" value="1"/>
</dbReference>
<dbReference type="PANTHER" id="PTHR10954">
    <property type="entry name" value="RIBONUCLEASE H2 SUBUNIT A"/>
    <property type="match status" value="1"/>
</dbReference>
<dbReference type="GO" id="GO:0043137">
    <property type="term" value="P:DNA replication, removal of RNA primer"/>
    <property type="evidence" value="ECO:0007669"/>
    <property type="project" value="TreeGrafter"/>
</dbReference>
<dbReference type="PANTHER" id="PTHR10954:SF18">
    <property type="entry name" value="RIBONUCLEASE HII"/>
    <property type="match status" value="1"/>
</dbReference>
<dbReference type="InterPro" id="IPR036397">
    <property type="entry name" value="RNaseH_sf"/>
</dbReference>
<dbReference type="InterPro" id="IPR001352">
    <property type="entry name" value="RNase_HII/HIII"/>
</dbReference>
<dbReference type="HAMAP" id="MF_00052_B">
    <property type="entry name" value="RNase_HII_B"/>
    <property type="match status" value="1"/>
</dbReference>
<dbReference type="GO" id="GO:0005737">
    <property type="term" value="C:cytoplasm"/>
    <property type="evidence" value="ECO:0007669"/>
    <property type="project" value="UniProtKB-SubCell"/>
</dbReference>
<evidence type="ECO:0000256" key="5">
    <source>
        <dbReference type="ARBA" id="ARBA00007383"/>
    </source>
</evidence>
<dbReference type="GO" id="GO:0030145">
    <property type="term" value="F:manganese ion binding"/>
    <property type="evidence" value="ECO:0007669"/>
    <property type="project" value="UniProtKB-UniRule"/>
</dbReference>
<evidence type="ECO:0000256" key="8">
    <source>
        <dbReference type="ARBA" id="ARBA00022490"/>
    </source>
</evidence>
<evidence type="ECO:0000256" key="10">
    <source>
        <dbReference type="ARBA" id="ARBA00022723"/>
    </source>
</evidence>
<keyword evidence="11 14" id="KW-0255">Endonuclease</keyword>
<comment type="cofactor">
    <cofactor evidence="2">
        <name>Mg(2+)</name>
        <dbReference type="ChEBI" id="CHEBI:18420"/>
    </cofactor>
</comment>
<keyword evidence="12 14" id="KW-0378">Hydrolase</keyword>